<dbReference type="KEGG" id="pxu:106125646"/>
<dbReference type="RefSeq" id="XP_013178380.1">
    <property type="nucleotide sequence ID" value="XM_013322926.1"/>
</dbReference>
<name>A0AAJ6ZSG4_PAPXU</name>
<accession>A0AAJ6ZSG4</accession>
<proteinExistence type="predicted"/>
<reference evidence="2" key="1">
    <citation type="submission" date="2025-08" db="UniProtKB">
        <authorList>
            <consortium name="RefSeq"/>
        </authorList>
    </citation>
    <scope>IDENTIFICATION</scope>
</reference>
<keyword evidence="1" id="KW-1133">Transmembrane helix</keyword>
<dbReference type="Proteomes" id="UP000694872">
    <property type="component" value="Unplaced"/>
</dbReference>
<keyword evidence="1" id="KW-0812">Transmembrane</keyword>
<feature type="transmembrane region" description="Helical" evidence="1">
    <location>
        <begin position="40"/>
        <end position="62"/>
    </location>
</feature>
<dbReference type="GeneID" id="106125646"/>
<organism evidence="2">
    <name type="scientific">Papilio xuthus</name>
    <name type="common">Asian swallowtail butterfly</name>
    <dbReference type="NCBI Taxonomy" id="66420"/>
    <lineage>
        <taxon>Eukaryota</taxon>
        <taxon>Metazoa</taxon>
        <taxon>Ecdysozoa</taxon>
        <taxon>Arthropoda</taxon>
        <taxon>Hexapoda</taxon>
        <taxon>Insecta</taxon>
        <taxon>Pterygota</taxon>
        <taxon>Neoptera</taxon>
        <taxon>Endopterygota</taxon>
        <taxon>Lepidoptera</taxon>
        <taxon>Glossata</taxon>
        <taxon>Ditrysia</taxon>
        <taxon>Papilionoidea</taxon>
        <taxon>Papilionidae</taxon>
        <taxon>Papilioninae</taxon>
        <taxon>Papilio</taxon>
    </lineage>
</organism>
<evidence type="ECO:0000313" key="2">
    <source>
        <dbReference type="RefSeq" id="XP_013178380.1"/>
    </source>
</evidence>
<protein>
    <submittedName>
        <fullName evidence="2">Uncharacterized protein LOC106125646</fullName>
    </submittedName>
</protein>
<evidence type="ECO:0000256" key="1">
    <source>
        <dbReference type="SAM" id="Phobius"/>
    </source>
</evidence>
<keyword evidence="1" id="KW-0472">Membrane</keyword>
<dbReference type="AlphaFoldDB" id="A0AAJ6ZSG4"/>
<gene>
    <name evidence="2" type="primary">LOC106125646</name>
</gene>
<sequence>MFQSIRQFITFFLKISLYFHVIMIHKLIEILTRTRLKNEHHLYAFLVLALFSITSLILLLHYGEMPQTLPDRHTSYHKVEEKLQKSILEETEVGCKFPVIDPFAAEMMKFNKDIPKIKCESGDWVQCEMSKCYVKSDILKTMNNVVCVYKDIIYIDDNNYKLGEPVRLSSDRHYYLNASDHVKVSCSGTPVDRFNIFSTRWYGYKAGLRPVQLPPAPPSPAAPA</sequence>